<dbReference type="InterPro" id="IPR011545">
    <property type="entry name" value="DEAD/DEAH_box_helicase_dom"/>
</dbReference>
<dbReference type="PANTHER" id="PTHR43519">
    <property type="entry name" value="ATP-DEPENDENT RNA HELICASE HRPB"/>
    <property type="match status" value="1"/>
</dbReference>
<keyword evidence="4 9" id="KW-0347">Helicase</keyword>
<evidence type="ECO:0000259" key="7">
    <source>
        <dbReference type="PROSITE" id="PS51192"/>
    </source>
</evidence>
<dbReference type="Gene3D" id="1.20.120.1080">
    <property type="match status" value="1"/>
</dbReference>
<evidence type="ECO:0000256" key="5">
    <source>
        <dbReference type="ARBA" id="ARBA00022840"/>
    </source>
</evidence>
<evidence type="ECO:0000313" key="9">
    <source>
        <dbReference type="EMBL" id="MDX5932776.1"/>
    </source>
</evidence>
<proteinExistence type="predicted"/>
<organism evidence="9 10">
    <name type="scientific">Acidiphilium acidophilum</name>
    <name type="common">Thiobacillus acidophilus</name>
    <dbReference type="NCBI Taxonomy" id="76588"/>
    <lineage>
        <taxon>Bacteria</taxon>
        <taxon>Pseudomonadati</taxon>
        <taxon>Pseudomonadota</taxon>
        <taxon>Alphaproteobacteria</taxon>
        <taxon>Acetobacterales</taxon>
        <taxon>Acidocellaceae</taxon>
        <taxon>Acidiphilium</taxon>
    </lineage>
</organism>
<keyword evidence="3" id="KW-0378">Hydrolase</keyword>
<dbReference type="GO" id="GO:0003724">
    <property type="term" value="F:RNA helicase activity"/>
    <property type="evidence" value="ECO:0007669"/>
    <property type="project" value="UniProtKB-EC"/>
</dbReference>
<gene>
    <name evidence="9" type="primary">hrpB</name>
    <name evidence="9" type="ORF">SIL87_18655</name>
</gene>
<dbReference type="InterPro" id="IPR013689">
    <property type="entry name" value="RNA_helicase_ATP-dep_HrpB_C"/>
</dbReference>
<feature type="domain" description="Helicase C-terminal" evidence="8">
    <location>
        <begin position="205"/>
        <end position="368"/>
    </location>
</feature>
<dbReference type="SMART" id="SM00847">
    <property type="entry name" value="HA2"/>
    <property type="match status" value="1"/>
</dbReference>
<accession>A0AAW9DVZ0</accession>
<dbReference type="AlphaFoldDB" id="A0AAW9DVZ0"/>
<evidence type="ECO:0000256" key="2">
    <source>
        <dbReference type="ARBA" id="ARBA00022741"/>
    </source>
</evidence>
<evidence type="ECO:0000256" key="1">
    <source>
        <dbReference type="ARBA" id="ARBA00012552"/>
    </source>
</evidence>
<dbReference type="EC" id="3.6.4.13" evidence="1"/>
<dbReference type="GO" id="GO:0005524">
    <property type="term" value="F:ATP binding"/>
    <property type="evidence" value="ECO:0007669"/>
    <property type="project" value="UniProtKB-KW"/>
</dbReference>
<dbReference type="GO" id="GO:0016787">
    <property type="term" value="F:hydrolase activity"/>
    <property type="evidence" value="ECO:0007669"/>
    <property type="project" value="UniProtKB-KW"/>
</dbReference>
<dbReference type="PROSITE" id="PS00690">
    <property type="entry name" value="DEAH_ATP_HELICASE"/>
    <property type="match status" value="1"/>
</dbReference>
<evidence type="ECO:0000256" key="6">
    <source>
        <dbReference type="SAM" id="MobiDB-lite"/>
    </source>
</evidence>
<feature type="region of interest" description="Disordered" evidence="6">
    <location>
        <begin position="792"/>
        <end position="816"/>
    </location>
</feature>
<reference evidence="9 10" key="1">
    <citation type="submission" date="2023-11" db="EMBL/GenBank/DDBJ databases">
        <title>MicrobeMod: A computational toolkit for identifying prokaryotic methylation and restriction-modification with nanopore sequencing.</title>
        <authorList>
            <person name="Crits-Christoph A."/>
            <person name="Kang S.C."/>
            <person name="Lee H."/>
            <person name="Ostrov N."/>
        </authorList>
    </citation>
    <scope>NUCLEOTIDE SEQUENCE [LARGE SCALE GENOMIC DNA]</scope>
    <source>
        <strain evidence="9 10">DSMZ 700</strain>
    </source>
</reference>
<dbReference type="RefSeq" id="WP_319615628.1">
    <property type="nucleotide sequence ID" value="NZ_JAWXYB010000018.1"/>
</dbReference>
<dbReference type="PIRSF" id="PIRSF005496">
    <property type="entry name" value="ATP_hel_hrpB"/>
    <property type="match status" value="1"/>
</dbReference>
<evidence type="ECO:0000259" key="8">
    <source>
        <dbReference type="PROSITE" id="PS51194"/>
    </source>
</evidence>
<dbReference type="InterPro" id="IPR002464">
    <property type="entry name" value="DNA/RNA_helicase_DEAH_CS"/>
</dbReference>
<dbReference type="Proteomes" id="UP001279553">
    <property type="component" value="Unassembled WGS sequence"/>
</dbReference>
<dbReference type="SMART" id="SM00490">
    <property type="entry name" value="HELICc"/>
    <property type="match status" value="1"/>
</dbReference>
<dbReference type="SUPFAM" id="SSF52540">
    <property type="entry name" value="P-loop containing nucleoside triphosphate hydrolases"/>
    <property type="match status" value="1"/>
</dbReference>
<dbReference type="PROSITE" id="PS51194">
    <property type="entry name" value="HELICASE_CTER"/>
    <property type="match status" value="1"/>
</dbReference>
<protein>
    <recommendedName>
        <fullName evidence="1">RNA helicase</fullName>
        <ecNumber evidence="1">3.6.4.13</ecNumber>
    </recommendedName>
</protein>
<dbReference type="EMBL" id="JAWXYB010000018">
    <property type="protein sequence ID" value="MDX5932776.1"/>
    <property type="molecule type" value="Genomic_DNA"/>
</dbReference>
<dbReference type="GO" id="GO:0003676">
    <property type="term" value="F:nucleic acid binding"/>
    <property type="evidence" value="ECO:0007669"/>
    <property type="project" value="InterPro"/>
</dbReference>
<keyword evidence="5" id="KW-0067">ATP-binding</keyword>
<dbReference type="CDD" id="cd18791">
    <property type="entry name" value="SF2_C_RHA"/>
    <property type="match status" value="1"/>
</dbReference>
<evidence type="ECO:0000313" key="10">
    <source>
        <dbReference type="Proteomes" id="UP001279553"/>
    </source>
</evidence>
<dbReference type="NCBIfam" id="TIGR01970">
    <property type="entry name" value="DEAH_box_HrpB"/>
    <property type="match status" value="1"/>
</dbReference>
<dbReference type="InterPro" id="IPR049614">
    <property type="entry name" value="HrpB_DEXH"/>
</dbReference>
<dbReference type="Pfam" id="PF04408">
    <property type="entry name" value="WHD_HA2"/>
    <property type="match status" value="1"/>
</dbReference>
<dbReference type="InterPro" id="IPR010225">
    <property type="entry name" value="HrpB"/>
</dbReference>
<dbReference type="CDD" id="cd17990">
    <property type="entry name" value="DEXHc_HrpB"/>
    <property type="match status" value="1"/>
</dbReference>
<dbReference type="InterPro" id="IPR027417">
    <property type="entry name" value="P-loop_NTPase"/>
</dbReference>
<dbReference type="FunFam" id="3.40.50.300:FF:002125">
    <property type="entry name" value="ATP-dependent helicase HrpB"/>
    <property type="match status" value="1"/>
</dbReference>
<feature type="compositionally biased region" description="Basic and acidic residues" evidence="6">
    <location>
        <begin position="792"/>
        <end position="802"/>
    </location>
</feature>
<dbReference type="InterPro" id="IPR014001">
    <property type="entry name" value="Helicase_ATP-bd"/>
</dbReference>
<name>A0AAW9DVZ0_ACIAO</name>
<feature type="compositionally biased region" description="Basic residues" evidence="6">
    <location>
        <begin position="806"/>
        <end position="816"/>
    </location>
</feature>
<dbReference type="InterPro" id="IPR048333">
    <property type="entry name" value="HA2_WH"/>
</dbReference>
<sequence>MDELPVAAMLPALRRSLAATSNAILIAPPGAGKTTLVPQALLDDAWVGGGKILMLEPRRLAARAAAARIATLIGEAPGGLVGYRTRLDSVIGPRTRIEVITEGLLTRRLLTDPGLDGVACVIFDEIHERSLEADLALALTRDLQRGLRPELRLLAMSATADGARLADLLAAPVLHSEGRAHPVDIEYAARDLADPRDLPDAIARAIRAALAAHRGDILAFLPGVGEIRRAEAALANLAEARIAVLPLFGDMPPADQIAILTPGETRRVILATSIAETSLTVPGVRIVVDGGFRRAPQFDAGRALTRLITRRISKAAATQRAGRAGREAPGIAIRLWTEALHRGLPEFDRPEIMDAELAPLVLSCTAWGEHPADLPFPDPPPAAALKTATTLLATLGALDPAGKLTARGRRMAELGATPRLAALMLAAETPGEQALAADIAALLEDRDPLRDSGTADIHTRLDAIAGRHPGDRGSLARLRQAAATYRTRLGLRRDTPASGDPAALIAAGFPDRIALRRGEPGSFRLADGGGAKLPLTDPLSRAPMLAVAALGGRGAPTIGLATPLDPAIIETRLADRITTTAEIALEGTSGTVMRRERRRLGTIVLTDRSLPATPDDITQALQAAITAKPGLLPWTDRTRKLQARTGWMHRLAPDTWPDLSDTALIPTLDSWLFPYLAGLTRLRDIAALDLTAILRNLLGHTRITALDHALPEHLTLPGGTIPIDYTTPIPAAAARAQMFYGLDHTPTLANGAITLQLALLSPAQRPIAITADLATFWRTGWPDARKDMRGRYPKHEWPEEPWHAPATRRGRGGSSS</sequence>
<dbReference type="InterPro" id="IPR007502">
    <property type="entry name" value="Helicase-assoc_dom"/>
</dbReference>
<feature type="domain" description="Helicase ATP-binding" evidence="7">
    <location>
        <begin position="14"/>
        <end position="178"/>
    </location>
</feature>
<evidence type="ECO:0000256" key="3">
    <source>
        <dbReference type="ARBA" id="ARBA00022801"/>
    </source>
</evidence>
<dbReference type="InterPro" id="IPR001650">
    <property type="entry name" value="Helicase_C-like"/>
</dbReference>
<dbReference type="SMART" id="SM00487">
    <property type="entry name" value="DEXDc"/>
    <property type="match status" value="1"/>
</dbReference>
<keyword evidence="10" id="KW-1185">Reference proteome</keyword>
<dbReference type="Pfam" id="PF08482">
    <property type="entry name" value="HrpB_C"/>
    <property type="match status" value="1"/>
</dbReference>
<dbReference type="Gene3D" id="3.40.50.300">
    <property type="entry name" value="P-loop containing nucleotide triphosphate hydrolases"/>
    <property type="match status" value="2"/>
</dbReference>
<dbReference type="Pfam" id="PF00270">
    <property type="entry name" value="DEAD"/>
    <property type="match status" value="1"/>
</dbReference>
<dbReference type="PANTHER" id="PTHR43519:SF1">
    <property type="entry name" value="ATP-DEPENDENT RNA HELICASE HRPB"/>
    <property type="match status" value="1"/>
</dbReference>
<evidence type="ECO:0000256" key="4">
    <source>
        <dbReference type="ARBA" id="ARBA00022806"/>
    </source>
</evidence>
<keyword evidence="2" id="KW-0547">Nucleotide-binding</keyword>
<dbReference type="PROSITE" id="PS51192">
    <property type="entry name" value="HELICASE_ATP_BIND_1"/>
    <property type="match status" value="1"/>
</dbReference>
<comment type="caution">
    <text evidence="9">The sequence shown here is derived from an EMBL/GenBank/DDBJ whole genome shotgun (WGS) entry which is preliminary data.</text>
</comment>
<dbReference type="Pfam" id="PF00271">
    <property type="entry name" value="Helicase_C"/>
    <property type="match status" value="1"/>
</dbReference>